<reference evidence="15 16" key="1">
    <citation type="submission" date="2020-08" db="EMBL/GenBank/DDBJ databases">
        <title>Genomic Encyclopedia of Type Strains, Phase IV (KMG-IV): sequencing the most valuable type-strain genomes for metagenomic binning, comparative biology and taxonomic classification.</title>
        <authorList>
            <person name="Goeker M."/>
        </authorList>
    </citation>
    <scope>NUCLEOTIDE SEQUENCE [LARGE SCALE GENOMIC DNA]</scope>
    <source>
        <strain evidence="15 16">DSM 102189</strain>
    </source>
</reference>
<organism evidence="15 16">
    <name type="scientific">Polymorphobacter multimanifer</name>
    <dbReference type="NCBI Taxonomy" id="1070431"/>
    <lineage>
        <taxon>Bacteria</taxon>
        <taxon>Pseudomonadati</taxon>
        <taxon>Pseudomonadota</taxon>
        <taxon>Alphaproteobacteria</taxon>
        <taxon>Sphingomonadales</taxon>
        <taxon>Sphingosinicellaceae</taxon>
        <taxon>Polymorphobacter</taxon>
    </lineage>
</organism>
<dbReference type="EMBL" id="JACIIV010000013">
    <property type="protein sequence ID" value="MBB6227863.1"/>
    <property type="molecule type" value="Genomic_DNA"/>
</dbReference>
<keyword evidence="8 12" id="KW-0798">TonB box</keyword>
<evidence type="ECO:0000256" key="6">
    <source>
        <dbReference type="ARBA" id="ARBA00023004"/>
    </source>
</evidence>
<feature type="domain" description="TonB-dependent receptor plug" evidence="14">
    <location>
        <begin position="31"/>
        <end position="138"/>
    </location>
</feature>
<dbReference type="PANTHER" id="PTHR32552">
    <property type="entry name" value="FERRICHROME IRON RECEPTOR-RELATED"/>
    <property type="match status" value="1"/>
</dbReference>
<evidence type="ECO:0000256" key="5">
    <source>
        <dbReference type="ARBA" id="ARBA00022692"/>
    </source>
</evidence>
<evidence type="ECO:0000256" key="9">
    <source>
        <dbReference type="ARBA" id="ARBA00023136"/>
    </source>
</evidence>
<evidence type="ECO:0000256" key="8">
    <source>
        <dbReference type="ARBA" id="ARBA00023077"/>
    </source>
</evidence>
<keyword evidence="3 11" id="KW-1134">Transmembrane beta strand</keyword>
<name>A0A841LA74_9SPHN</name>
<keyword evidence="15" id="KW-0675">Receptor</keyword>
<keyword evidence="16" id="KW-1185">Reference proteome</keyword>
<dbReference type="Proteomes" id="UP000538147">
    <property type="component" value="Unassembled WGS sequence"/>
</dbReference>
<keyword evidence="5 11" id="KW-0812">Transmembrane</keyword>
<evidence type="ECO:0000256" key="12">
    <source>
        <dbReference type="RuleBase" id="RU003357"/>
    </source>
</evidence>
<dbReference type="InterPro" id="IPR039426">
    <property type="entry name" value="TonB-dep_rcpt-like"/>
</dbReference>
<dbReference type="InterPro" id="IPR012910">
    <property type="entry name" value="Plug_dom"/>
</dbReference>
<evidence type="ECO:0000256" key="3">
    <source>
        <dbReference type="ARBA" id="ARBA00022452"/>
    </source>
</evidence>
<keyword evidence="10 11" id="KW-0998">Cell outer membrane</keyword>
<dbReference type="InterPro" id="IPR036942">
    <property type="entry name" value="Beta-barrel_TonB_sf"/>
</dbReference>
<evidence type="ECO:0000259" key="14">
    <source>
        <dbReference type="Pfam" id="PF07715"/>
    </source>
</evidence>
<evidence type="ECO:0000256" key="7">
    <source>
        <dbReference type="ARBA" id="ARBA00023065"/>
    </source>
</evidence>
<dbReference type="AlphaFoldDB" id="A0A841LA74"/>
<sequence length="955" mass="102655">MPAFAQTSAQAPQDTGIEEIVVTAQRTAQSLQDVPIAVSAFSAEALQRQQINNPLDIQLTLPNITFTKGNFTGSSFTIRGIGDLCVGVTCDSATAIHVEGMPLFGTRLFEAEFFDLERVEVLRGPQGTLFGRNATGGVVNFVNAKPQMDAIHATGEVEYGNYNSLRVKGMFNLPIGDTLAIRVAGTYLKRDGFTNNLFDNSRIDGRDLYAIRGSIRWEPTPNTTVDAMAYYFREDDDRSRVQKQLCQRDPTGVLGCLPGRSEFGTTNANSTFAGTLSSREFLTSQAGPAIGSIGLGSLYGPDAYSSAINPTDVRTVNTAFTPNYFAEEQQYMLRIAHDFGSMKVQATGMYQKNAVDSQVDYSLAVQNRAVYQPGINNLIGLAQVLPQFAPTVAAILPNGANGAICSSQSEFTGTGAFGGNKQCSNVPLVFDRSNEERRSWTGELILNSQFDGPFNFLLGGIYVDQNLPENSYFVNGFAIDYVAGVLGAATALGNPALGNVYLGTPFFRNNTDEYTLKSYGLFGELYYNFSDSVKLTVGGRYNNDKKFVRARSTLASFPVPANATNAFASPFVGAFDADPGTPGNQLFQERRVSFSEFTGRAVLDWKISDDSLVYASYSRGYKSGGINPPLQPIFSVPDSFAPEFVNAFEIGSKNTFLDGALRANITAFYYQYKGLQLSRIVARTSVNDNVDATVYGLEGEFIVQPTRGLAFNFGASYLKTEVNQDKFLSNPRDPSGGRSDAVIIKDISNGSNCAVINNGAGGQAATAAFVTGANNAINAGAIPGLQAGAGLRGPTAFPSDSGINGATGAFGICGVLQAVGAGTQFQTLAAGVETNLRGNQLPQAPTYKFSAGAQYTAEFDNGMSMVPRVDLAHTGESFGNIFNGLINRIEGYTVINAQVQLNGRDDRWYLRGFVQNLTNNNATTGLYVTDQSSGLFTNIFTLEPRRYGVAAGFRF</sequence>
<evidence type="ECO:0000256" key="11">
    <source>
        <dbReference type="PROSITE-ProRule" id="PRU01360"/>
    </source>
</evidence>
<proteinExistence type="inferred from homology"/>
<keyword evidence="7" id="KW-0406">Ion transport</keyword>
<protein>
    <submittedName>
        <fullName evidence="15">Outer membrane receptor protein involved in Fe transport</fullName>
    </submittedName>
</protein>
<evidence type="ECO:0000313" key="16">
    <source>
        <dbReference type="Proteomes" id="UP000538147"/>
    </source>
</evidence>
<keyword evidence="4" id="KW-0410">Iron transport</keyword>
<evidence type="ECO:0000256" key="4">
    <source>
        <dbReference type="ARBA" id="ARBA00022496"/>
    </source>
</evidence>
<evidence type="ECO:0000256" key="2">
    <source>
        <dbReference type="ARBA" id="ARBA00022448"/>
    </source>
</evidence>
<dbReference type="GO" id="GO:0009279">
    <property type="term" value="C:cell outer membrane"/>
    <property type="evidence" value="ECO:0007669"/>
    <property type="project" value="UniProtKB-SubCell"/>
</dbReference>
<evidence type="ECO:0000259" key="13">
    <source>
        <dbReference type="Pfam" id="PF00593"/>
    </source>
</evidence>
<dbReference type="SUPFAM" id="SSF56935">
    <property type="entry name" value="Porins"/>
    <property type="match status" value="1"/>
</dbReference>
<dbReference type="Pfam" id="PF00593">
    <property type="entry name" value="TonB_dep_Rec_b-barrel"/>
    <property type="match status" value="1"/>
</dbReference>
<gene>
    <name evidence="15" type="ORF">FHS79_002044</name>
</gene>
<dbReference type="PANTHER" id="PTHR32552:SF81">
    <property type="entry name" value="TONB-DEPENDENT OUTER MEMBRANE RECEPTOR"/>
    <property type="match status" value="1"/>
</dbReference>
<dbReference type="InterPro" id="IPR000531">
    <property type="entry name" value="Beta-barrel_TonB"/>
</dbReference>
<feature type="domain" description="TonB-dependent receptor-like beta-barrel" evidence="13">
    <location>
        <begin position="298"/>
        <end position="731"/>
    </location>
</feature>
<dbReference type="GO" id="GO:0006826">
    <property type="term" value="P:iron ion transport"/>
    <property type="evidence" value="ECO:0007669"/>
    <property type="project" value="UniProtKB-KW"/>
</dbReference>
<keyword evidence="9 11" id="KW-0472">Membrane</keyword>
<comment type="subcellular location">
    <subcellularLocation>
        <location evidence="1 11">Cell outer membrane</location>
        <topology evidence="1 11">Multi-pass membrane protein</topology>
    </subcellularLocation>
</comment>
<comment type="caution">
    <text evidence="15">The sequence shown here is derived from an EMBL/GenBank/DDBJ whole genome shotgun (WGS) entry which is preliminary data.</text>
</comment>
<accession>A0A841LA74</accession>
<evidence type="ECO:0000256" key="1">
    <source>
        <dbReference type="ARBA" id="ARBA00004571"/>
    </source>
</evidence>
<keyword evidence="2 11" id="KW-0813">Transport</keyword>
<comment type="similarity">
    <text evidence="11 12">Belongs to the TonB-dependent receptor family.</text>
</comment>
<keyword evidence="6" id="KW-0408">Iron</keyword>
<evidence type="ECO:0000313" key="15">
    <source>
        <dbReference type="EMBL" id="MBB6227863.1"/>
    </source>
</evidence>
<dbReference type="Pfam" id="PF07715">
    <property type="entry name" value="Plug"/>
    <property type="match status" value="1"/>
</dbReference>
<dbReference type="PROSITE" id="PS52016">
    <property type="entry name" value="TONB_DEPENDENT_REC_3"/>
    <property type="match status" value="1"/>
</dbReference>
<evidence type="ECO:0000256" key="10">
    <source>
        <dbReference type="ARBA" id="ARBA00023237"/>
    </source>
</evidence>
<dbReference type="Gene3D" id="2.40.170.20">
    <property type="entry name" value="TonB-dependent receptor, beta-barrel domain"/>
    <property type="match status" value="3"/>
</dbReference>